<evidence type="ECO:0000256" key="5">
    <source>
        <dbReference type="ARBA" id="ARBA00022692"/>
    </source>
</evidence>
<evidence type="ECO:0000256" key="2">
    <source>
        <dbReference type="ARBA" id="ARBA00008440"/>
    </source>
</evidence>
<feature type="transmembrane region" description="Helical" evidence="11">
    <location>
        <begin position="279"/>
        <end position="299"/>
    </location>
</feature>
<name>A0A199VVI3_ANACO</name>
<dbReference type="STRING" id="4615.A0A199VVI3"/>
<evidence type="ECO:0000256" key="6">
    <source>
        <dbReference type="ARBA" id="ARBA00022958"/>
    </source>
</evidence>
<keyword evidence="8" id="KW-0406">Ion transport</keyword>
<dbReference type="AlphaFoldDB" id="A0A199VVI3"/>
<evidence type="ECO:0000256" key="7">
    <source>
        <dbReference type="ARBA" id="ARBA00022989"/>
    </source>
</evidence>
<evidence type="ECO:0000256" key="11">
    <source>
        <dbReference type="SAM" id="Phobius"/>
    </source>
</evidence>
<evidence type="ECO:0000256" key="3">
    <source>
        <dbReference type="ARBA" id="ARBA00022448"/>
    </source>
</evidence>
<organism evidence="14 15">
    <name type="scientific">Ananas comosus</name>
    <name type="common">Pineapple</name>
    <name type="synonym">Ananas ananas</name>
    <dbReference type="NCBI Taxonomy" id="4615"/>
    <lineage>
        <taxon>Eukaryota</taxon>
        <taxon>Viridiplantae</taxon>
        <taxon>Streptophyta</taxon>
        <taxon>Embryophyta</taxon>
        <taxon>Tracheophyta</taxon>
        <taxon>Spermatophyta</taxon>
        <taxon>Magnoliopsida</taxon>
        <taxon>Liliopsida</taxon>
        <taxon>Poales</taxon>
        <taxon>Bromeliaceae</taxon>
        <taxon>Bromelioideae</taxon>
        <taxon>Ananas</taxon>
    </lineage>
</organism>
<feature type="transmembrane region" description="Helical" evidence="11">
    <location>
        <begin position="428"/>
        <end position="446"/>
    </location>
</feature>
<dbReference type="PANTHER" id="PTHR30540">
    <property type="entry name" value="OSMOTIC STRESS POTASSIUM TRANSPORTER"/>
    <property type="match status" value="1"/>
</dbReference>
<accession>A0A199VVI3</accession>
<dbReference type="InterPro" id="IPR053952">
    <property type="entry name" value="K_trans_C"/>
</dbReference>
<dbReference type="PANTHER" id="PTHR30540:SF109">
    <property type="entry name" value="POTASSIUM TRANSPORTER"/>
    <property type="match status" value="1"/>
</dbReference>
<feature type="domain" description="K+ potassium transporter integral membrane" evidence="12">
    <location>
        <begin position="261"/>
        <end position="493"/>
    </location>
</feature>
<feature type="region of interest" description="Disordered" evidence="10">
    <location>
        <begin position="25"/>
        <end position="49"/>
    </location>
</feature>
<evidence type="ECO:0000259" key="13">
    <source>
        <dbReference type="Pfam" id="PF22776"/>
    </source>
</evidence>
<protein>
    <submittedName>
        <fullName evidence="14">Potassium transporter 5</fullName>
    </submittedName>
</protein>
<evidence type="ECO:0000256" key="4">
    <source>
        <dbReference type="ARBA" id="ARBA00022538"/>
    </source>
</evidence>
<evidence type="ECO:0000256" key="10">
    <source>
        <dbReference type="SAM" id="MobiDB-lite"/>
    </source>
</evidence>
<feature type="transmembrane region" description="Helical" evidence="11">
    <location>
        <begin position="397"/>
        <end position="421"/>
    </location>
</feature>
<evidence type="ECO:0000259" key="12">
    <source>
        <dbReference type="Pfam" id="PF02705"/>
    </source>
</evidence>
<dbReference type="InterPro" id="IPR003855">
    <property type="entry name" value="K+_transporter"/>
</dbReference>
<feature type="transmembrane region" description="Helical" evidence="11">
    <location>
        <begin position="128"/>
        <end position="154"/>
    </location>
</feature>
<evidence type="ECO:0000256" key="8">
    <source>
        <dbReference type="ARBA" id="ARBA00023065"/>
    </source>
</evidence>
<keyword evidence="4" id="KW-0633">Potassium transport</keyword>
<proteinExistence type="inferred from homology"/>
<sequence length="688" mass="76428">MGKEEEEEEVVQGVVLNIETMVAEEEKKKRKKKKKNTNGDAIEGCDGQEEEAEKELAGEKHFTRIDSLEFKEANHVSGMHSASKVLPIAAVLQLAFQSIGVVYGDIGTSPLYVFASTFADRVPTRDDVVGALSLIIYSLTLFPLVKYVFIVLWANDNGDGGTFAMYSLICRHANVNAIPNQQAEALMDLSAYKLQTPNKHLKRAEKVKGALERSSWAKNGLLSLALLGTCMVIGDGILTPCISVLSAVDGVRKIDAGISKGTEAMFADLGHFSVRSIQIAFTGLVYPCLICAYVGQAAYLSYYPLDVADAFYKSTPELVYWPMFVIAILASIIASQAMISATFAIIKQSVALGCFPRVRVIHTSNKHEGQVYIPEINFLLMLACVLVTASFKETTKIGNAYGIAVVAVMIVTSSLLILIMLMIWQTSLILIALFVLVFYSFELLYFSSVLYKFGKGGYLPLSFAAVLFFVMYVWHYVQKKRHAFEVERKVSTEYVSSLGSNLGISRVPGVGLLYTELTQGIPAIFPHFLTNLPAIHSVLVFVSVKYLPVNKVLPEERFFLRRVGPKGYKMYRCIARYGYRDRRVGSEEFEGLLMEHLKSFIRSENSEAEGKVSEAAAEEIGFLERSRAAGVIYLLGHSEVKASEDSGVLKRIVVDHVYDFLRRNCRQGFVDLQIPNKNLLQVGMNYYI</sequence>
<keyword evidence="7 11" id="KW-1133">Transmembrane helix</keyword>
<dbReference type="Proteomes" id="UP000092600">
    <property type="component" value="Unassembled WGS sequence"/>
</dbReference>
<feature type="transmembrane region" description="Helical" evidence="11">
    <location>
        <begin position="458"/>
        <end position="477"/>
    </location>
</feature>
<dbReference type="Pfam" id="PF02705">
    <property type="entry name" value="K_trans"/>
    <property type="match status" value="2"/>
</dbReference>
<feature type="domain" description="K+ potassium transporter integral membrane" evidence="12">
    <location>
        <begin position="94"/>
        <end position="258"/>
    </location>
</feature>
<keyword evidence="3" id="KW-0813">Transport</keyword>
<dbReference type="EMBL" id="LSRQ01000776">
    <property type="protein sequence ID" value="OAY80941.1"/>
    <property type="molecule type" value="Genomic_DNA"/>
</dbReference>
<keyword evidence="5 11" id="KW-0812">Transmembrane</keyword>
<comment type="similarity">
    <text evidence="2">Belongs to the HAK/KUP transporter (TC 2.A.72.3) family.</text>
</comment>
<evidence type="ECO:0000256" key="1">
    <source>
        <dbReference type="ARBA" id="ARBA00004141"/>
    </source>
</evidence>
<evidence type="ECO:0000313" key="14">
    <source>
        <dbReference type="EMBL" id="OAY80941.1"/>
    </source>
</evidence>
<comment type="subcellular location">
    <subcellularLocation>
        <location evidence="1">Membrane</location>
        <topology evidence="1">Multi-pass membrane protein</topology>
    </subcellularLocation>
</comment>
<feature type="transmembrane region" description="Helical" evidence="11">
    <location>
        <begin position="319"/>
        <end position="346"/>
    </location>
</feature>
<dbReference type="Pfam" id="PF22776">
    <property type="entry name" value="K_trans_C"/>
    <property type="match status" value="1"/>
</dbReference>
<gene>
    <name evidence="14" type="ORF">ACMD2_15787</name>
</gene>
<evidence type="ECO:0000256" key="9">
    <source>
        <dbReference type="ARBA" id="ARBA00023136"/>
    </source>
</evidence>
<dbReference type="GO" id="GO:0015079">
    <property type="term" value="F:potassium ion transmembrane transporter activity"/>
    <property type="evidence" value="ECO:0007669"/>
    <property type="project" value="InterPro"/>
</dbReference>
<feature type="transmembrane region" description="Helical" evidence="11">
    <location>
        <begin position="221"/>
        <end position="245"/>
    </location>
</feature>
<keyword evidence="6" id="KW-0630">Potassium</keyword>
<comment type="caution">
    <text evidence="14">The sequence shown here is derived from an EMBL/GenBank/DDBJ whole genome shotgun (WGS) entry which is preliminary data.</text>
</comment>
<evidence type="ECO:0000313" key="15">
    <source>
        <dbReference type="Proteomes" id="UP000092600"/>
    </source>
</evidence>
<reference evidence="14 15" key="1">
    <citation type="journal article" date="2016" name="DNA Res.">
        <title>The draft genome of MD-2 pineapple using hybrid error correction of long reads.</title>
        <authorList>
            <person name="Redwan R.M."/>
            <person name="Saidin A."/>
            <person name="Kumar S.V."/>
        </authorList>
    </citation>
    <scope>NUCLEOTIDE SEQUENCE [LARGE SCALE GENOMIC DNA]</scope>
    <source>
        <strain evidence="15">cv. MD2</strain>
        <tissue evidence="14">Leaf</tissue>
    </source>
</reference>
<keyword evidence="9 11" id="KW-0472">Membrane</keyword>
<feature type="domain" description="K+ potassium transporter C-terminal" evidence="13">
    <location>
        <begin position="508"/>
        <end position="688"/>
    </location>
</feature>
<dbReference type="GO" id="GO:0016020">
    <property type="term" value="C:membrane"/>
    <property type="evidence" value="ECO:0007669"/>
    <property type="project" value="UniProtKB-SubCell"/>
</dbReference>
<dbReference type="InterPro" id="IPR053951">
    <property type="entry name" value="K_trans_N"/>
</dbReference>